<name>A0A7J8XSI1_GOSAI</name>
<keyword evidence="3" id="KW-1185">Reference proteome</keyword>
<evidence type="ECO:0000313" key="3">
    <source>
        <dbReference type="Proteomes" id="UP000593577"/>
    </source>
</evidence>
<feature type="compositionally biased region" description="Polar residues" evidence="1">
    <location>
        <begin position="10"/>
        <end position="23"/>
    </location>
</feature>
<dbReference type="AlphaFoldDB" id="A0A7J8XSI1"/>
<sequence>MVVSIHSVVGDTTTSLASSTKSNAVAADTPCLDGQDNSKESCSPLIGGMFSSSSPSSSPALAPVNSPAATPEVKV</sequence>
<proteinExistence type="predicted"/>
<evidence type="ECO:0000256" key="1">
    <source>
        <dbReference type="SAM" id="MobiDB-lite"/>
    </source>
</evidence>
<dbReference type="EMBL" id="JABFAA010000008">
    <property type="protein sequence ID" value="MBA0690010.1"/>
    <property type="molecule type" value="Genomic_DNA"/>
</dbReference>
<feature type="region of interest" description="Disordered" evidence="1">
    <location>
        <begin position="1"/>
        <end position="75"/>
    </location>
</feature>
<comment type="caution">
    <text evidence="2">The sequence shown here is derived from an EMBL/GenBank/DDBJ whole genome shotgun (WGS) entry which is preliminary data.</text>
</comment>
<accession>A0A7J8XSI1</accession>
<feature type="compositionally biased region" description="Low complexity" evidence="1">
    <location>
        <begin position="51"/>
        <end position="69"/>
    </location>
</feature>
<gene>
    <name evidence="2" type="ORF">Goari_007708</name>
</gene>
<organism evidence="2 3">
    <name type="scientific">Gossypium aridum</name>
    <name type="common">American cotton</name>
    <name type="synonym">Erioxylum aridum</name>
    <dbReference type="NCBI Taxonomy" id="34290"/>
    <lineage>
        <taxon>Eukaryota</taxon>
        <taxon>Viridiplantae</taxon>
        <taxon>Streptophyta</taxon>
        <taxon>Embryophyta</taxon>
        <taxon>Tracheophyta</taxon>
        <taxon>Spermatophyta</taxon>
        <taxon>Magnoliopsida</taxon>
        <taxon>eudicotyledons</taxon>
        <taxon>Gunneridae</taxon>
        <taxon>Pentapetalae</taxon>
        <taxon>rosids</taxon>
        <taxon>malvids</taxon>
        <taxon>Malvales</taxon>
        <taxon>Malvaceae</taxon>
        <taxon>Malvoideae</taxon>
        <taxon>Gossypium</taxon>
    </lineage>
</organism>
<evidence type="ECO:0000313" key="2">
    <source>
        <dbReference type="EMBL" id="MBA0690010.1"/>
    </source>
</evidence>
<dbReference type="Proteomes" id="UP000593577">
    <property type="component" value="Unassembled WGS sequence"/>
</dbReference>
<protein>
    <submittedName>
        <fullName evidence="2">Uncharacterized protein</fullName>
    </submittedName>
</protein>
<reference evidence="2 3" key="1">
    <citation type="journal article" date="2019" name="Genome Biol. Evol.">
        <title>Insights into the evolution of the New World diploid cottons (Gossypium, subgenus Houzingenia) based on genome sequencing.</title>
        <authorList>
            <person name="Grover C.E."/>
            <person name="Arick M.A. 2nd"/>
            <person name="Thrash A."/>
            <person name="Conover J.L."/>
            <person name="Sanders W.S."/>
            <person name="Peterson D.G."/>
            <person name="Frelichowski J.E."/>
            <person name="Scheffler J.A."/>
            <person name="Scheffler B.E."/>
            <person name="Wendel J.F."/>
        </authorList>
    </citation>
    <scope>NUCLEOTIDE SEQUENCE [LARGE SCALE GENOMIC DNA]</scope>
    <source>
        <strain evidence="2">185</strain>
        <tissue evidence="2">Leaf</tissue>
    </source>
</reference>